<reference evidence="2 3" key="1">
    <citation type="submission" date="2018-10" db="EMBL/GenBank/DDBJ databases">
        <title>A high-quality apple genome assembly.</title>
        <authorList>
            <person name="Hu J."/>
        </authorList>
    </citation>
    <scope>NUCLEOTIDE SEQUENCE [LARGE SCALE GENOMIC DNA]</scope>
    <source>
        <strain evidence="3">cv. HFTH1</strain>
        <tissue evidence="2">Young leaf</tissue>
    </source>
</reference>
<proteinExistence type="predicted"/>
<evidence type="ECO:0000313" key="1">
    <source>
        <dbReference type="EMBL" id="RXH84535.1"/>
    </source>
</evidence>
<sequence length="115" mass="12755">MILFALGLDHAITVLFLGTHEQLPRGSPIMECTHSNSLNFGVSMELEASELPKCLHIPGRKCANEDVRPLREVDCNIPHHLGVWIFTRLFGKSLALGSIGTSKLSEFRREQSNDG</sequence>
<evidence type="ECO:0000313" key="2">
    <source>
        <dbReference type="EMBL" id="RXI09847.1"/>
    </source>
</evidence>
<dbReference type="AlphaFoldDB" id="A0A498KQF4"/>
<name>A0A498KQF4_MALDO</name>
<organism evidence="2 3">
    <name type="scientific">Malus domestica</name>
    <name type="common">Apple</name>
    <name type="synonym">Pyrus malus</name>
    <dbReference type="NCBI Taxonomy" id="3750"/>
    <lineage>
        <taxon>Eukaryota</taxon>
        <taxon>Viridiplantae</taxon>
        <taxon>Streptophyta</taxon>
        <taxon>Embryophyta</taxon>
        <taxon>Tracheophyta</taxon>
        <taxon>Spermatophyta</taxon>
        <taxon>Magnoliopsida</taxon>
        <taxon>eudicotyledons</taxon>
        <taxon>Gunneridae</taxon>
        <taxon>Pentapetalae</taxon>
        <taxon>rosids</taxon>
        <taxon>fabids</taxon>
        <taxon>Rosales</taxon>
        <taxon>Rosaceae</taxon>
        <taxon>Amygdaloideae</taxon>
        <taxon>Maleae</taxon>
        <taxon>Malus</taxon>
    </lineage>
</organism>
<dbReference type="EMBL" id="RDQH01000337">
    <property type="protein sequence ID" value="RXH84535.1"/>
    <property type="molecule type" value="Genomic_DNA"/>
</dbReference>
<comment type="caution">
    <text evidence="2">The sequence shown here is derived from an EMBL/GenBank/DDBJ whole genome shotgun (WGS) entry which is preliminary data.</text>
</comment>
<dbReference type="EMBL" id="RDQH01000146">
    <property type="protein sequence ID" value="RXI09847.1"/>
    <property type="molecule type" value="Genomic_DNA"/>
</dbReference>
<accession>A0A498KQF4</accession>
<dbReference type="Proteomes" id="UP000290289">
    <property type="component" value="Chromosome 11"/>
</dbReference>
<gene>
    <name evidence="2" type="ORF">DVH24_023288</name>
    <name evidence="1" type="ORF">DVH24_032819</name>
</gene>
<keyword evidence="3" id="KW-1185">Reference proteome</keyword>
<protein>
    <submittedName>
        <fullName evidence="2">Uncharacterized protein</fullName>
    </submittedName>
</protein>
<evidence type="ECO:0000313" key="3">
    <source>
        <dbReference type="Proteomes" id="UP000290289"/>
    </source>
</evidence>